<gene>
    <name evidence="2" type="ORF">GEV33_012479</name>
</gene>
<name>A0A8J6H9H1_TENMO</name>
<feature type="region of interest" description="Disordered" evidence="1">
    <location>
        <begin position="50"/>
        <end position="88"/>
    </location>
</feature>
<reference evidence="2" key="1">
    <citation type="journal article" date="2020" name="J Insects Food Feed">
        <title>The yellow mealworm (Tenebrio molitor) genome: a resource for the emerging insects as food and feed industry.</title>
        <authorList>
            <person name="Eriksson T."/>
            <person name="Andere A."/>
            <person name="Kelstrup H."/>
            <person name="Emery V."/>
            <person name="Picard C."/>
        </authorList>
    </citation>
    <scope>NUCLEOTIDE SEQUENCE</scope>
    <source>
        <strain evidence="2">Stoneville</strain>
        <tissue evidence="2">Whole head</tissue>
    </source>
</reference>
<feature type="region of interest" description="Disordered" evidence="1">
    <location>
        <begin position="175"/>
        <end position="199"/>
    </location>
</feature>
<proteinExistence type="predicted"/>
<evidence type="ECO:0000256" key="1">
    <source>
        <dbReference type="SAM" id="MobiDB-lite"/>
    </source>
</evidence>
<feature type="compositionally biased region" description="Pro residues" evidence="1">
    <location>
        <begin position="15"/>
        <end position="26"/>
    </location>
</feature>
<dbReference type="EMBL" id="JABDTM020027573">
    <property type="protein sequence ID" value="KAH0810312.1"/>
    <property type="molecule type" value="Genomic_DNA"/>
</dbReference>
<feature type="region of interest" description="Disordered" evidence="1">
    <location>
        <begin position="1"/>
        <end position="27"/>
    </location>
</feature>
<reference evidence="2" key="2">
    <citation type="submission" date="2021-08" db="EMBL/GenBank/DDBJ databases">
        <authorList>
            <person name="Eriksson T."/>
        </authorList>
    </citation>
    <scope>NUCLEOTIDE SEQUENCE</scope>
    <source>
        <strain evidence="2">Stoneville</strain>
        <tissue evidence="2">Whole head</tissue>
    </source>
</reference>
<dbReference type="AlphaFoldDB" id="A0A8J6H9H1"/>
<evidence type="ECO:0000313" key="2">
    <source>
        <dbReference type="EMBL" id="KAH0810312.1"/>
    </source>
</evidence>
<evidence type="ECO:0000313" key="3">
    <source>
        <dbReference type="Proteomes" id="UP000719412"/>
    </source>
</evidence>
<keyword evidence="3" id="KW-1185">Reference proteome</keyword>
<protein>
    <submittedName>
        <fullName evidence="2">Uncharacterized protein</fullName>
    </submittedName>
</protein>
<comment type="caution">
    <text evidence="2">The sequence shown here is derived from an EMBL/GenBank/DDBJ whole genome shotgun (WGS) entry which is preliminary data.</text>
</comment>
<organism evidence="2 3">
    <name type="scientific">Tenebrio molitor</name>
    <name type="common">Yellow mealworm beetle</name>
    <dbReference type="NCBI Taxonomy" id="7067"/>
    <lineage>
        <taxon>Eukaryota</taxon>
        <taxon>Metazoa</taxon>
        <taxon>Ecdysozoa</taxon>
        <taxon>Arthropoda</taxon>
        <taxon>Hexapoda</taxon>
        <taxon>Insecta</taxon>
        <taxon>Pterygota</taxon>
        <taxon>Neoptera</taxon>
        <taxon>Endopterygota</taxon>
        <taxon>Coleoptera</taxon>
        <taxon>Polyphaga</taxon>
        <taxon>Cucujiformia</taxon>
        <taxon>Tenebrionidae</taxon>
        <taxon>Tenebrio</taxon>
    </lineage>
</organism>
<sequence length="199" mass="21929">MHKALQGLNYGRSDSPPPVTTPPSDVPTPMIYRVHYIKVGGDLINISGIPDETFDTSGTDGAPSDGRTPKHPSSWKLHAPTSTGKRERAHRIQKLQTLYYPVGVGSFLHKSTPTTNPPIHKSSRKQCEFGSPELSSLFAALILAFSRYLLQKIKNKSQVMRWWIPELNPSDPVSFGSGVATSAGSPPRYGRWIIDDPRP</sequence>
<dbReference type="Proteomes" id="UP000719412">
    <property type="component" value="Unassembled WGS sequence"/>
</dbReference>
<accession>A0A8J6H9H1</accession>